<evidence type="ECO:0000313" key="3">
    <source>
        <dbReference type="Proteomes" id="UP001171916"/>
    </source>
</evidence>
<dbReference type="Pfam" id="PF01797">
    <property type="entry name" value="Y1_Tnp"/>
    <property type="match status" value="1"/>
</dbReference>
<sequence length="153" mass="17788">MANTYTQVYIQLIFVVKFRKALIESGWEERLFKYMIGIIHQNGHKVLAINGMPDHLHILISMKPVQSISDLAQKVKSSSSKWINENGLARGKFAWQTGYAGFSYTKSHVDRVVKYIANQKAHHTKTGFQFEYKRILDELGIEYKEEYLFKSPE</sequence>
<accession>A0ABT7YFE2</accession>
<gene>
    <name evidence="2" type="primary">tnpA</name>
    <name evidence="2" type="ORF">QVH07_13700</name>
</gene>
<keyword evidence="3" id="KW-1185">Reference proteome</keyword>
<dbReference type="Gene3D" id="3.30.70.1290">
    <property type="entry name" value="Transposase IS200-like"/>
    <property type="match status" value="1"/>
</dbReference>
<dbReference type="EMBL" id="JAUEPH010000006">
    <property type="protein sequence ID" value="MDN3205213.1"/>
    <property type="molecule type" value="Genomic_DNA"/>
</dbReference>
<dbReference type="SUPFAM" id="SSF143422">
    <property type="entry name" value="Transposase IS200-like"/>
    <property type="match status" value="1"/>
</dbReference>
<feature type="domain" description="Transposase IS200-like" evidence="1">
    <location>
        <begin position="5"/>
        <end position="119"/>
    </location>
</feature>
<dbReference type="SMART" id="SM01321">
    <property type="entry name" value="Y1_Tnp"/>
    <property type="match status" value="1"/>
</dbReference>
<dbReference type="PANTHER" id="PTHR33360">
    <property type="entry name" value="TRANSPOSASE FOR INSERTION SEQUENCE ELEMENT IS200"/>
    <property type="match status" value="1"/>
</dbReference>
<dbReference type="NCBIfam" id="NF033573">
    <property type="entry name" value="transpos_IS200"/>
    <property type="match status" value="1"/>
</dbReference>
<name>A0ABT7YFE2_9BACT</name>
<reference evidence="2" key="1">
    <citation type="submission" date="2023-06" db="EMBL/GenBank/DDBJ databases">
        <title>Robiginitalea aurantiacus sp. nov. and Algoriphagus sediminis sp. nov., isolated from coastal sediment.</title>
        <authorList>
            <person name="Zhou Z.Y."/>
            <person name="An J."/>
            <person name="Jia Y.W."/>
            <person name="Du Z.J."/>
        </authorList>
    </citation>
    <scope>NUCLEOTIDE SEQUENCE</scope>
    <source>
        <strain evidence="2">C2-7</strain>
    </source>
</reference>
<dbReference type="PANTHER" id="PTHR33360:SF2">
    <property type="entry name" value="TRANSPOSASE FOR INSERTION SEQUENCE ELEMENT IS200"/>
    <property type="match status" value="1"/>
</dbReference>
<evidence type="ECO:0000259" key="1">
    <source>
        <dbReference type="SMART" id="SM01321"/>
    </source>
</evidence>
<comment type="caution">
    <text evidence="2">The sequence shown here is derived from an EMBL/GenBank/DDBJ whole genome shotgun (WGS) entry which is preliminary data.</text>
</comment>
<evidence type="ECO:0000313" key="2">
    <source>
        <dbReference type="EMBL" id="MDN3205213.1"/>
    </source>
</evidence>
<protein>
    <submittedName>
        <fullName evidence="2">IS200/IS605 family transposase</fullName>
    </submittedName>
</protein>
<dbReference type="Proteomes" id="UP001171916">
    <property type="component" value="Unassembled WGS sequence"/>
</dbReference>
<organism evidence="2 3">
    <name type="scientific">Algoriphagus sediminis</name>
    <dbReference type="NCBI Taxonomy" id="3057113"/>
    <lineage>
        <taxon>Bacteria</taxon>
        <taxon>Pseudomonadati</taxon>
        <taxon>Bacteroidota</taxon>
        <taxon>Cytophagia</taxon>
        <taxon>Cytophagales</taxon>
        <taxon>Cyclobacteriaceae</taxon>
        <taxon>Algoriphagus</taxon>
    </lineage>
</organism>
<proteinExistence type="predicted"/>
<dbReference type="InterPro" id="IPR036515">
    <property type="entry name" value="Transposase_17_sf"/>
</dbReference>
<dbReference type="RefSeq" id="WP_290001303.1">
    <property type="nucleotide sequence ID" value="NZ_JAUEPH010000006.1"/>
</dbReference>
<dbReference type="InterPro" id="IPR002686">
    <property type="entry name" value="Transposase_17"/>
</dbReference>